<comment type="caution">
    <text evidence="4">The sequence shown here is derived from an EMBL/GenBank/DDBJ whole genome shotgun (WGS) entry which is preliminary data.</text>
</comment>
<dbReference type="PANTHER" id="PTHR48104">
    <property type="entry name" value="METACASPASE-4"/>
    <property type="match status" value="1"/>
</dbReference>
<dbReference type="InterPro" id="IPR011600">
    <property type="entry name" value="Pept_C14_caspase"/>
</dbReference>
<organism evidence="4 5">
    <name type="scientific">Prorocentrum cordatum</name>
    <dbReference type="NCBI Taxonomy" id="2364126"/>
    <lineage>
        <taxon>Eukaryota</taxon>
        <taxon>Sar</taxon>
        <taxon>Alveolata</taxon>
        <taxon>Dinophyceae</taxon>
        <taxon>Prorocentrales</taxon>
        <taxon>Prorocentraceae</taxon>
        <taxon>Prorocentrum</taxon>
    </lineage>
</organism>
<feature type="compositionally biased region" description="Basic residues" evidence="2">
    <location>
        <begin position="381"/>
        <end position="392"/>
    </location>
</feature>
<gene>
    <name evidence="4" type="ORF">PCOR1329_LOCUS49092</name>
</gene>
<dbReference type="EMBL" id="CAUYUJ010015938">
    <property type="protein sequence ID" value="CAK0859879.1"/>
    <property type="molecule type" value="Genomic_DNA"/>
</dbReference>
<comment type="similarity">
    <text evidence="1">Belongs to the peptidase C14B family.</text>
</comment>
<dbReference type="PANTHER" id="PTHR48104:SF30">
    <property type="entry name" value="METACASPASE-1"/>
    <property type="match status" value="1"/>
</dbReference>
<name>A0ABN9UJL5_9DINO</name>
<dbReference type="Pfam" id="PF00656">
    <property type="entry name" value="Peptidase_C14"/>
    <property type="match status" value="1"/>
</dbReference>
<feature type="compositionally biased region" description="Basic residues" evidence="2">
    <location>
        <begin position="298"/>
        <end position="310"/>
    </location>
</feature>
<evidence type="ECO:0000256" key="1">
    <source>
        <dbReference type="ARBA" id="ARBA00009005"/>
    </source>
</evidence>
<evidence type="ECO:0000256" key="2">
    <source>
        <dbReference type="SAM" id="MobiDB-lite"/>
    </source>
</evidence>
<proteinExistence type="inferred from homology"/>
<keyword evidence="5" id="KW-1185">Reference proteome</keyword>
<feature type="region of interest" description="Disordered" evidence="2">
    <location>
        <begin position="298"/>
        <end position="402"/>
    </location>
</feature>
<feature type="compositionally biased region" description="Low complexity" evidence="2">
    <location>
        <begin position="350"/>
        <end position="380"/>
    </location>
</feature>
<dbReference type="Gene3D" id="3.40.50.12660">
    <property type="match status" value="1"/>
</dbReference>
<evidence type="ECO:0000313" key="5">
    <source>
        <dbReference type="Proteomes" id="UP001189429"/>
    </source>
</evidence>
<evidence type="ECO:0000313" key="4">
    <source>
        <dbReference type="EMBL" id="CAK0859879.1"/>
    </source>
</evidence>
<feature type="domain" description="Peptidase C14 caspase" evidence="3">
    <location>
        <begin position="84"/>
        <end position="199"/>
    </location>
</feature>
<dbReference type="InterPro" id="IPR050452">
    <property type="entry name" value="Metacaspase"/>
</dbReference>
<protein>
    <recommendedName>
        <fullName evidence="3">Peptidase C14 caspase domain-containing protein</fullName>
    </recommendedName>
</protein>
<evidence type="ECO:0000259" key="3">
    <source>
        <dbReference type="Pfam" id="PF00656"/>
    </source>
</evidence>
<sequence>MQGAFTWAWVKALVAGHLDPPTRQLHAALHSILADLQQRFSWMDQTPVVQLSTAAKLREALKEESRRGLRAGIPRQPLPQNHQRRRALLVGVSYAESHAPLKGCVNDAWNMHCLLRSVFQFGEDQVQLLADGENGRPPEPGRAPSLERIREGLRWLTEDGRPGDQLLFCYCGHGAQHPASPGAEAHQAYLVPSDFAADLPAGFTGQLDQPVPAEARREGYRLLPLLELCSVIAGVPAGVTMTVVLDCSYPMLPGVGPTRDEPVSFSKVERGRVDYRKLQDFVSRPRFIATWRRSRCRARPRSAAPRRRTPRAPCAASPPAASRSGMPSSPWRAPSRARSRGRSSRPWPPASSSAACTSSGRRSSASLAASSSTSRAWSRLQRSRSRSQRRLRTPPSRRPAERLAPGVRLRPEVAARARVCKGKTCIWRCRGEPPVVLGRARPATGGFWKTPRTSPTERLAVR</sequence>
<dbReference type="Proteomes" id="UP001189429">
    <property type="component" value="Unassembled WGS sequence"/>
</dbReference>
<accession>A0ABN9UJL5</accession>
<reference evidence="4" key="1">
    <citation type="submission" date="2023-10" db="EMBL/GenBank/DDBJ databases">
        <authorList>
            <person name="Chen Y."/>
            <person name="Shah S."/>
            <person name="Dougan E. K."/>
            <person name="Thang M."/>
            <person name="Chan C."/>
        </authorList>
    </citation>
    <scope>NUCLEOTIDE SEQUENCE [LARGE SCALE GENOMIC DNA]</scope>
</reference>
<feature type="compositionally biased region" description="Low complexity" evidence="2">
    <location>
        <begin position="311"/>
        <end position="334"/>
    </location>
</feature>